<dbReference type="Gene3D" id="3.40.50.300">
    <property type="entry name" value="P-loop containing nucleotide triphosphate hydrolases"/>
    <property type="match status" value="1"/>
</dbReference>
<dbReference type="GO" id="GO:0019634">
    <property type="term" value="P:organic phosphonate metabolic process"/>
    <property type="evidence" value="ECO:0007669"/>
    <property type="project" value="UniProtKB-UniRule"/>
</dbReference>
<dbReference type="SUPFAM" id="SSF52540">
    <property type="entry name" value="P-loop containing nucleoside triphosphate hydrolases"/>
    <property type="match status" value="1"/>
</dbReference>
<name>A0A1I4ZFC1_9RHOB</name>
<dbReference type="OrthoDB" id="341217at2"/>
<dbReference type="PANTHER" id="PTHR23117">
    <property type="entry name" value="GUANYLATE KINASE-RELATED"/>
    <property type="match status" value="1"/>
</dbReference>
<keyword evidence="9" id="KW-1185">Reference proteome</keyword>
<evidence type="ECO:0000256" key="5">
    <source>
        <dbReference type="ARBA" id="ARBA00022840"/>
    </source>
</evidence>
<feature type="binding site" evidence="6">
    <location>
        <begin position="10"/>
        <end position="17"/>
    </location>
    <ligand>
        <name>ATP</name>
        <dbReference type="ChEBI" id="CHEBI:30616"/>
    </ligand>
</feature>
<dbReference type="GO" id="GO:0005524">
    <property type="term" value="F:ATP binding"/>
    <property type="evidence" value="ECO:0007669"/>
    <property type="project" value="UniProtKB-KW"/>
</dbReference>
<dbReference type="EC" id="2.7.4.23" evidence="6"/>
<gene>
    <name evidence="6" type="primary">phnN</name>
    <name evidence="8" type="ORF">SAMN04487859_103167</name>
</gene>
<dbReference type="GO" id="GO:0006015">
    <property type="term" value="P:5-phosphoribose 1-diphosphate biosynthetic process"/>
    <property type="evidence" value="ECO:0007669"/>
    <property type="project" value="UniProtKB-UniRule"/>
</dbReference>
<reference evidence="9" key="1">
    <citation type="submission" date="2016-10" db="EMBL/GenBank/DDBJ databases">
        <authorList>
            <person name="Varghese N."/>
            <person name="Submissions S."/>
        </authorList>
    </citation>
    <scope>NUCLEOTIDE SEQUENCE [LARGE SCALE GENOMIC DNA]</scope>
    <source>
        <strain evidence="9">DSM 28463</strain>
    </source>
</reference>
<dbReference type="InterPro" id="IPR027417">
    <property type="entry name" value="P-loop_NTPase"/>
</dbReference>
<sequence length="188" mass="19811">MSGRFIAIVGPSGVGKDSVMQALAARDPRLGLARRVITRPGDAGGEEFDGVTEAAFEAQETAGVFALSWRAHGLCYAIPATVDAVLAAGRDVMGNLSRSVLIAAQARFARIEVIALSADHATLAARLVRRGRETDAEITRRLERATFTLPQGVKAHVVENNGVLDDCVAAILTHLYPGAMACNTGTDK</sequence>
<dbReference type="NCBIfam" id="TIGR02322">
    <property type="entry name" value="phosphon_PhnN"/>
    <property type="match status" value="1"/>
</dbReference>
<dbReference type="Proteomes" id="UP000198599">
    <property type="component" value="Unassembled WGS sequence"/>
</dbReference>
<dbReference type="UniPathway" id="UPA00087">
    <property type="reaction ID" value="UER00175"/>
</dbReference>
<dbReference type="EMBL" id="FOVP01000003">
    <property type="protein sequence ID" value="SFN48679.1"/>
    <property type="molecule type" value="Genomic_DNA"/>
</dbReference>
<keyword evidence="5 6" id="KW-0067">ATP-binding</keyword>
<dbReference type="GO" id="GO:0005829">
    <property type="term" value="C:cytosol"/>
    <property type="evidence" value="ECO:0007669"/>
    <property type="project" value="TreeGrafter"/>
</dbReference>
<dbReference type="AlphaFoldDB" id="A0A1I4ZFC1"/>
<organism evidence="8 9">
    <name type="scientific">Roseovarius lutimaris</name>
    <dbReference type="NCBI Taxonomy" id="1005928"/>
    <lineage>
        <taxon>Bacteria</taxon>
        <taxon>Pseudomonadati</taxon>
        <taxon>Pseudomonadota</taxon>
        <taxon>Alphaproteobacteria</taxon>
        <taxon>Rhodobacterales</taxon>
        <taxon>Roseobacteraceae</taxon>
        <taxon>Roseovarius</taxon>
    </lineage>
</organism>
<dbReference type="RefSeq" id="WP_092834453.1">
    <property type="nucleotide sequence ID" value="NZ_FOVP01000003.1"/>
</dbReference>
<dbReference type="InterPro" id="IPR008145">
    <property type="entry name" value="GK/Ca_channel_bsu"/>
</dbReference>
<evidence type="ECO:0000259" key="7">
    <source>
        <dbReference type="SMART" id="SM00072"/>
    </source>
</evidence>
<evidence type="ECO:0000256" key="2">
    <source>
        <dbReference type="ARBA" id="ARBA00005069"/>
    </source>
</evidence>
<keyword evidence="4 6" id="KW-0547">Nucleotide-binding</keyword>
<dbReference type="HAMAP" id="MF_00836">
    <property type="entry name" value="PhnN"/>
    <property type="match status" value="1"/>
</dbReference>
<evidence type="ECO:0000313" key="9">
    <source>
        <dbReference type="Proteomes" id="UP000198599"/>
    </source>
</evidence>
<dbReference type="PANTHER" id="PTHR23117:SF8">
    <property type="entry name" value="RIBOSE 1,5-BISPHOSPHATE PHOSPHOKINASE PHNN"/>
    <property type="match status" value="1"/>
</dbReference>
<evidence type="ECO:0000256" key="3">
    <source>
        <dbReference type="ARBA" id="ARBA00022679"/>
    </source>
</evidence>
<feature type="domain" description="Guanylate kinase/L-type calcium channel beta subunit" evidence="7">
    <location>
        <begin position="2"/>
        <end position="175"/>
    </location>
</feature>
<evidence type="ECO:0000256" key="6">
    <source>
        <dbReference type="HAMAP-Rule" id="MF_00836"/>
    </source>
</evidence>
<comment type="function">
    <text evidence="6">Catalyzes the phosphorylation of ribose 1,5-bisphosphate to 5-phospho-D-ribosyl alpha-1-diphosphate (PRPP).</text>
</comment>
<dbReference type="InterPro" id="IPR012699">
    <property type="entry name" value="PhnN"/>
</dbReference>
<comment type="similarity">
    <text evidence="6">Belongs to the ribose 1,5-bisphosphokinase family.</text>
</comment>
<dbReference type="STRING" id="1005928.SAMN04487859_103167"/>
<evidence type="ECO:0000313" key="8">
    <source>
        <dbReference type="EMBL" id="SFN48679.1"/>
    </source>
</evidence>
<proteinExistence type="inferred from homology"/>
<keyword evidence="8" id="KW-0418">Kinase</keyword>
<comment type="pathway">
    <text evidence="2 6">Metabolic intermediate biosynthesis; 5-phospho-alpha-D-ribose 1-diphosphate biosynthesis; 5-phospho-alpha-D-ribose 1-diphosphate from D-ribose 5-phosphate (route II): step 3/3.</text>
</comment>
<evidence type="ECO:0000256" key="4">
    <source>
        <dbReference type="ARBA" id="ARBA00022741"/>
    </source>
</evidence>
<protein>
    <recommendedName>
        <fullName evidence="6">Ribose 1,5-bisphosphate phosphokinase PhnN</fullName>
        <ecNumber evidence="6">2.7.4.23</ecNumber>
    </recommendedName>
    <alternativeName>
        <fullName evidence="6">Ribose 1,5-bisphosphokinase</fullName>
    </alternativeName>
</protein>
<accession>A0A1I4ZFC1</accession>
<dbReference type="GO" id="GO:0033863">
    <property type="term" value="F:ribose 1,5-bisphosphate phosphokinase activity"/>
    <property type="evidence" value="ECO:0007669"/>
    <property type="project" value="UniProtKB-UniRule"/>
</dbReference>
<comment type="catalytic activity">
    <reaction evidence="1 6">
        <text>alpha-D-ribose 1,5-bisphosphate + ATP = 5-phospho-alpha-D-ribose 1-diphosphate + ADP</text>
        <dbReference type="Rhea" id="RHEA:20109"/>
        <dbReference type="ChEBI" id="CHEBI:30616"/>
        <dbReference type="ChEBI" id="CHEBI:58017"/>
        <dbReference type="ChEBI" id="CHEBI:68688"/>
        <dbReference type="ChEBI" id="CHEBI:456216"/>
        <dbReference type="EC" id="2.7.4.23"/>
    </reaction>
</comment>
<dbReference type="SMART" id="SM00072">
    <property type="entry name" value="GuKc"/>
    <property type="match status" value="1"/>
</dbReference>
<keyword evidence="3 6" id="KW-0808">Transferase</keyword>
<evidence type="ECO:0000256" key="1">
    <source>
        <dbReference type="ARBA" id="ARBA00000373"/>
    </source>
</evidence>